<evidence type="ECO:0000256" key="1">
    <source>
        <dbReference type="ARBA" id="ARBA00004953"/>
    </source>
</evidence>
<gene>
    <name evidence="5" type="ORF">A2074_00350</name>
</gene>
<comment type="pathway">
    <text evidence="1">Cofactor biosynthesis; adenosylcobalamin biosynthesis.</text>
</comment>
<dbReference type="Pfam" id="PF00590">
    <property type="entry name" value="TP_methylase"/>
    <property type="match status" value="1"/>
</dbReference>
<dbReference type="InterPro" id="IPR000878">
    <property type="entry name" value="4pyrrol_Mease"/>
</dbReference>
<dbReference type="PANTHER" id="PTHR43467">
    <property type="entry name" value="COBALT-PRECORRIN-2 C(20)-METHYLTRANSFERASE"/>
    <property type="match status" value="1"/>
</dbReference>
<dbReference type="EMBL" id="MELI01000036">
    <property type="protein sequence ID" value="OFW34686.1"/>
    <property type="molecule type" value="Genomic_DNA"/>
</dbReference>
<organism evidence="5 6">
    <name type="scientific">Candidatus Aquicultor primus</name>
    <dbReference type="NCBI Taxonomy" id="1797195"/>
    <lineage>
        <taxon>Bacteria</taxon>
        <taxon>Bacillati</taxon>
        <taxon>Actinomycetota</taxon>
        <taxon>Candidatus Aquicultoria</taxon>
        <taxon>Candidatus Aquicultorales</taxon>
        <taxon>Candidatus Aquicultoraceae</taxon>
        <taxon>Candidatus Aquicultor</taxon>
    </lineage>
</organism>
<dbReference type="GO" id="GO:0032259">
    <property type="term" value="P:methylation"/>
    <property type="evidence" value="ECO:0007669"/>
    <property type="project" value="UniProtKB-KW"/>
</dbReference>
<keyword evidence="3" id="KW-0169">Cobalamin biosynthesis</keyword>
<feature type="non-terminal residue" evidence="5">
    <location>
        <position position="169"/>
    </location>
</feature>
<dbReference type="AlphaFoldDB" id="A0A1F2UTV0"/>
<sequence length="169" mass="18499">MADLGRLFGVGIGPGDTELLTIKAVNVLKSVDIIFSPRSAPKKESIARRIVEPVLNGKTEFKELVFPMTKDKKELEKHWSEAADEVAKALSEGKSGAFITLGDPFFYSTYIYLYRKLKEEHPEIEIVTLPGVSSPFAAAAAAGIPMAVGDEKVAILPLPEVIGEIWHYL</sequence>
<dbReference type="SUPFAM" id="SSF53790">
    <property type="entry name" value="Tetrapyrrole methylase"/>
    <property type="match status" value="1"/>
</dbReference>
<evidence type="ECO:0000256" key="2">
    <source>
        <dbReference type="ARBA" id="ARBA00005879"/>
    </source>
</evidence>
<comment type="similarity">
    <text evidence="2">Belongs to the precorrin methyltransferase family.</text>
</comment>
<protein>
    <submittedName>
        <fullName evidence="5">Precorrin-2 C(20)-methyltransferase</fullName>
    </submittedName>
</protein>
<dbReference type="InterPro" id="IPR012382">
    <property type="entry name" value="CobI/CbiL"/>
</dbReference>
<dbReference type="NCBIfam" id="TIGR01467">
    <property type="entry name" value="cobI_cbiL"/>
    <property type="match status" value="1"/>
</dbReference>
<reference evidence="5 6" key="1">
    <citation type="journal article" date="2016" name="Nat. Commun.">
        <title>Thousands of microbial genomes shed light on interconnected biogeochemical processes in an aquifer system.</title>
        <authorList>
            <person name="Anantharaman K."/>
            <person name="Brown C.T."/>
            <person name="Hug L.A."/>
            <person name="Sharon I."/>
            <person name="Castelle C.J."/>
            <person name="Probst A.J."/>
            <person name="Thomas B.C."/>
            <person name="Singh A."/>
            <person name="Wilkins M.J."/>
            <person name="Karaoz U."/>
            <person name="Brodie E.L."/>
            <person name="Williams K.H."/>
            <person name="Hubbard S.S."/>
            <person name="Banfield J.F."/>
        </authorList>
    </citation>
    <scope>NUCLEOTIDE SEQUENCE [LARGE SCALE GENOMIC DNA]</scope>
</reference>
<dbReference type="InterPro" id="IPR035996">
    <property type="entry name" value="4pyrrol_Methylase_sf"/>
</dbReference>
<feature type="domain" description="Tetrapyrrole methylase" evidence="4">
    <location>
        <begin position="6"/>
        <end position="157"/>
    </location>
</feature>
<accession>A0A1F2UTV0</accession>
<comment type="caution">
    <text evidence="5">The sequence shown here is derived from an EMBL/GenBank/DDBJ whole genome shotgun (WGS) entry which is preliminary data.</text>
</comment>
<dbReference type="Proteomes" id="UP000178086">
    <property type="component" value="Unassembled WGS sequence"/>
</dbReference>
<evidence type="ECO:0000256" key="3">
    <source>
        <dbReference type="ARBA" id="ARBA00022573"/>
    </source>
</evidence>
<name>A0A1F2UTV0_9ACTN</name>
<evidence type="ECO:0000259" key="4">
    <source>
        <dbReference type="Pfam" id="PF00590"/>
    </source>
</evidence>
<evidence type="ECO:0000313" key="6">
    <source>
        <dbReference type="Proteomes" id="UP000178086"/>
    </source>
</evidence>
<dbReference type="CDD" id="cd11645">
    <property type="entry name" value="Precorrin_2_C20_MT"/>
    <property type="match status" value="1"/>
</dbReference>
<dbReference type="PANTHER" id="PTHR43467:SF2">
    <property type="entry name" value="COBALT-PRECORRIN-2 C(20)-METHYLTRANSFERASE"/>
    <property type="match status" value="1"/>
</dbReference>
<dbReference type="Gene3D" id="3.40.1010.10">
    <property type="entry name" value="Cobalt-precorrin-4 Transmethylase, Domain 1"/>
    <property type="match status" value="1"/>
</dbReference>
<dbReference type="InterPro" id="IPR014777">
    <property type="entry name" value="4pyrrole_Mease_sub1"/>
</dbReference>
<dbReference type="InterPro" id="IPR006364">
    <property type="entry name" value="CobI/CbiL/CobIJ_dom"/>
</dbReference>
<evidence type="ECO:0000313" key="5">
    <source>
        <dbReference type="EMBL" id="OFW34686.1"/>
    </source>
</evidence>
<keyword evidence="5" id="KW-0489">Methyltransferase</keyword>
<keyword evidence="5" id="KW-0808">Transferase</keyword>
<dbReference type="GO" id="GO:0030788">
    <property type="term" value="F:precorrin-2 C20-methyltransferase activity"/>
    <property type="evidence" value="ECO:0007669"/>
    <property type="project" value="InterPro"/>
</dbReference>
<dbReference type="UniPathway" id="UPA00148"/>
<dbReference type="GO" id="GO:0009236">
    <property type="term" value="P:cobalamin biosynthetic process"/>
    <property type="evidence" value="ECO:0007669"/>
    <property type="project" value="UniProtKB-UniPathway"/>
</dbReference>
<proteinExistence type="inferred from homology"/>